<dbReference type="RefSeq" id="WP_167923858.1">
    <property type="nucleotide sequence ID" value="NZ_JAATVY010000002.1"/>
</dbReference>
<sequence length="72" mass="7999">MSAENEHLTWQRPCGNGACVEWAFSGDVVHLRDSKDPSGPRLTFTRDEWAAFLHGVRTTRDSDPPARGGESE</sequence>
<proteinExistence type="predicted"/>
<dbReference type="EMBL" id="JAATVY010000002">
    <property type="protein sequence ID" value="NJC68988.1"/>
    <property type="molecule type" value="Genomic_DNA"/>
</dbReference>
<evidence type="ECO:0000313" key="3">
    <source>
        <dbReference type="Proteomes" id="UP000722989"/>
    </source>
</evidence>
<protein>
    <submittedName>
        <fullName evidence="2">DUF397 domain-containing protein</fullName>
    </submittedName>
</protein>
<name>A0ABX0XT79_9ACTN</name>
<reference evidence="2 3" key="1">
    <citation type="submission" date="2020-03" db="EMBL/GenBank/DDBJ databases">
        <title>WGS of the type strain of Planosporangium spp.</title>
        <authorList>
            <person name="Thawai C."/>
        </authorList>
    </citation>
    <scope>NUCLEOTIDE SEQUENCE [LARGE SCALE GENOMIC DNA]</scope>
    <source>
        <strain evidence="2 3">TBRC 5610</strain>
    </source>
</reference>
<organism evidence="2 3">
    <name type="scientific">Planosporangium thailandense</name>
    <dbReference type="NCBI Taxonomy" id="765197"/>
    <lineage>
        <taxon>Bacteria</taxon>
        <taxon>Bacillati</taxon>
        <taxon>Actinomycetota</taxon>
        <taxon>Actinomycetes</taxon>
        <taxon>Micromonosporales</taxon>
        <taxon>Micromonosporaceae</taxon>
        <taxon>Planosporangium</taxon>
    </lineage>
</organism>
<evidence type="ECO:0000259" key="1">
    <source>
        <dbReference type="Pfam" id="PF04149"/>
    </source>
</evidence>
<accession>A0ABX0XT79</accession>
<comment type="caution">
    <text evidence="2">The sequence shown here is derived from an EMBL/GenBank/DDBJ whole genome shotgun (WGS) entry which is preliminary data.</text>
</comment>
<gene>
    <name evidence="2" type="ORF">HC031_04485</name>
</gene>
<dbReference type="Proteomes" id="UP000722989">
    <property type="component" value="Unassembled WGS sequence"/>
</dbReference>
<evidence type="ECO:0000313" key="2">
    <source>
        <dbReference type="EMBL" id="NJC68988.1"/>
    </source>
</evidence>
<dbReference type="Pfam" id="PF04149">
    <property type="entry name" value="DUF397"/>
    <property type="match status" value="1"/>
</dbReference>
<feature type="domain" description="DUF397" evidence="1">
    <location>
        <begin position="15"/>
        <end position="57"/>
    </location>
</feature>
<dbReference type="InterPro" id="IPR007278">
    <property type="entry name" value="DUF397"/>
</dbReference>
<keyword evidence="3" id="KW-1185">Reference proteome</keyword>